<dbReference type="Proteomes" id="UP000007015">
    <property type="component" value="Chromosome 2"/>
</dbReference>
<protein>
    <submittedName>
        <fullName evidence="1">Uncharacterized protein</fullName>
    </submittedName>
</protein>
<gene>
    <name evidence="1" type="ORF">OsI_07235</name>
</gene>
<name>B8AHY0_ORYSI</name>
<keyword evidence="2" id="KW-1185">Reference proteome</keyword>
<dbReference type="HOGENOM" id="CLU_1663619_0_0_1"/>
<dbReference type="EMBL" id="CM000127">
    <property type="protein sequence ID" value="EEC73184.1"/>
    <property type="molecule type" value="Genomic_DNA"/>
</dbReference>
<evidence type="ECO:0000313" key="1">
    <source>
        <dbReference type="EMBL" id="EEC73184.1"/>
    </source>
</evidence>
<sequence>MLDLIWAPAPAAIDSPAPPARLAQKGENFPYLCRPSSARSSGRRPHESAVHTVSHDLPPSVRTLLSTHHPALPWSSRCTAIVPTTVRPHATIRSPAGEPVAARPHAAPLAQWMEGHRLRTAGGPPLQASLHAALCSPLSAPYGLFGTLREGDWEFIRGN</sequence>
<dbReference type="Gramene" id="BGIOSGA006463-TA">
    <property type="protein sequence ID" value="BGIOSGA006463-PA"/>
    <property type="gene ID" value="BGIOSGA006463"/>
</dbReference>
<evidence type="ECO:0000313" key="2">
    <source>
        <dbReference type="Proteomes" id="UP000007015"/>
    </source>
</evidence>
<dbReference type="AlphaFoldDB" id="B8AHY0"/>
<reference evidence="1 2" key="1">
    <citation type="journal article" date="2005" name="PLoS Biol.">
        <title>The genomes of Oryza sativa: a history of duplications.</title>
        <authorList>
            <person name="Yu J."/>
            <person name="Wang J."/>
            <person name="Lin W."/>
            <person name="Li S."/>
            <person name="Li H."/>
            <person name="Zhou J."/>
            <person name="Ni P."/>
            <person name="Dong W."/>
            <person name="Hu S."/>
            <person name="Zeng C."/>
            <person name="Zhang J."/>
            <person name="Zhang Y."/>
            <person name="Li R."/>
            <person name="Xu Z."/>
            <person name="Li S."/>
            <person name="Li X."/>
            <person name="Zheng H."/>
            <person name="Cong L."/>
            <person name="Lin L."/>
            <person name="Yin J."/>
            <person name="Geng J."/>
            <person name="Li G."/>
            <person name="Shi J."/>
            <person name="Liu J."/>
            <person name="Lv H."/>
            <person name="Li J."/>
            <person name="Wang J."/>
            <person name="Deng Y."/>
            <person name="Ran L."/>
            <person name="Shi X."/>
            <person name="Wang X."/>
            <person name="Wu Q."/>
            <person name="Li C."/>
            <person name="Ren X."/>
            <person name="Wang J."/>
            <person name="Wang X."/>
            <person name="Li D."/>
            <person name="Liu D."/>
            <person name="Zhang X."/>
            <person name="Ji Z."/>
            <person name="Zhao W."/>
            <person name="Sun Y."/>
            <person name="Zhang Z."/>
            <person name="Bao J."/>
            <person name="Han Y."/>
            <person name="Dong L."/>
            <person name="Ji J."/>
            <person name="Chen P."/>
            <person name="Wu S."/>
            <person name="Liu J."/>
            <person name="Xiao Y."/>
            <person name="Bu D."/>
            <person name="Tan J."/>
            <person name="Yang L."/>
            <person name="Ye C."/>
            <person name="Zhang J."/>
            <person name="Xu J."/>
            <person name="Zhou Y."/>
            <person name="Yu Y."/>
            <person name="Zhang B."/>
            <person name="Zhuang S."/>
            <person name="Wei H."/>
            <person name="Liu B."/>
            <person name="Lei M."/>
            <person name="Yu H."/>
            <person name="Li Y."/>
            <person name="Xu H."/>
            <person name="Wei S."/>
            <person name="He X."/>
            <person name="Fang L."/>
            <person name="Zhang Z."/>
            <person name="Zhang Y."/>
            <person name="Huang X."/>
            <person name="Su Z."/>
            <person name="Tong W."/>
            <person name="Li J."/>
            <person name="Tong Z."/>
            <person name="Li S."/>
            <person name="Ye J."/>
            <person name="Wang L."/>
            <person name="Fang L."/>
            <person name="Lei T."/>
            <person name="Chen C."/>
            <person name="Chen H."/>
            <person name="Xu Z."/>
            <person name="Li H."/>
            <person name="Huang H."/>
            <person name="Zhang F."/>
            <person name="Xu H."/>
            <person name="Li N."/>
            <person name="Zhao C."/>
            <person name="Li S."/>
            <person name="Dong L."/>
            <person name="Huang Y."/>
            <person name="Li L."/>
            <person name="Xi Y."/>
            <person name="Qi Q."/>
            <person name="Li W."/>
            <person name="Zhang B."/>
            <person name="Hu W."/>
            <person name="Zhang Y."/>
            <person name="Tian X."/>
            <person name="Jiao Y."/>
            <person name="Liang X."/>
            <person name="Jin J."/>
            <person name="Gao L."/>
            <person name="Zheng W."/>
            <person name="Hao B."/>
            <person name="Liu S."/>
            <person name="Wang W."/>
            <person name="Yuan L."/>
            <person name="Cao M."/>
            <person name="McDermott J."/>
            <person name="Samudrala R."/>
            <person name="Wang J."/>
            <person name="Wong G.K."/>
            <person name="Yang H."/>
        </authorList>
    </citation>
    <scope>NUCLEOTIDE SEQUENCE [LARGE SCALE GENOMIC DNA]</scope>
    <source>
        <strain evidence="2">cv. 93-11</strain>
    </source>
</reference>
<accession>B8AHY0</accession>
<proteinExistence type="predicted"/>
<organism evidence="1 2">
    <name type="scientific">Oryza sativa subsp. indica</name>
    <name type="common">Rice</name>
    <dbReference type="NCBI Taxonomy" id="39946"/>
    <lineage>
        <taxon>Eukaryota</taxon>
        <taxon>Viridiplantae</taxon>
        <taxon>Streptophyta</taxon>
        <taxon>Embryophyta</taxon>
        <taxon>Tracheophyta</taxon>
        <taxon>Spermatophyta</taxon>
        <taxon>Magnoliopsida</taxon>
        <taxon>Liliopsida</taxon>
        <taxon>Poales</taxon>
        <taxon>Poaceae</taxon>
        <taxon>BOP clade</taxon>
        <taxon>Oryzoideae</taxon>
        <taxon>Oryzeae</taxon>
        <taxon>Oryzinae</taxon>
        <taxon>Oryza</taxon>
        <taxon>Oryza sativa</taxon>
    </lineage>
</organism>